<feature type="signal peptide" evidence="6">
    <location>
        <begin position="1"/>
        <end position="25"/>
    </location>
</feature>
<evidence type="ECO:0000259" key="7">
    <source>
        <dbReference type="Pfam" id="PF01880"/>
    </source>
</evidence>
<dbReference type="STRING" id="526222.Desal_2678"/>
<dbReference type="InterPro" id="IPR036073">
    <property type="entry name" value="Desulfoferrodoxin_Fe-bd_dom_sf"/>
</dbReference>
<dbReference type="GO" id="GO:0042597">
    <property type="term" value="C:periplasmic space"/>
    <property type="evidence" value="ECO:0007669"/>
    <property type="project" value="UniProtKB-SubCell"/>
</dbReference>
<accession>C6BYX5</accession>
<keyword evidence="6" id="KW-0732">Signal</keyword>
<comment type="subunit">
    <text evidence="2">Heterodimer of a large and a small subunit.</text>
</comment>
<dbReference type="HOGENOM" id="CLU_1913657_0_0_7"/>
<organism evidence="8 9">
    <name type="scientific">Maridesulfovibrio salexigens (strain ATCC 14822 / DSM 2638 / NCIMB 8403 / VKM B-1763)</name>
    <name type="common">Desulfovibrio salexigens</name>
    <dbReference type="NCBI Taxonomy" id="526222"/>
    <lineage>
        <taxon>Bacteria</taxon>
        <taxon>Pseudomonadati</taxon>
        <taxon>Thermodesulfobacteriota</taxon>
        <taxon>Desulfovibrionia</taxon>
        <taxon>Desulfovibrionales</taxon>
        <taxon>Desulfovibrionaceae</taxon>
        <taxon>Maridesulfovibrio</taxon>
    </lineage>
</organism>
<dbReference type="InterPro" id="IPR006311">
    <property type="entry name" value="TAT_signal"/>
</dbReference>
<dbReference type="Pfam" id="PF01880">
    <property type="entry name" value="Desulfoferrodox"/>
    <property type="match status" value="1"/>
</dbReference>
<dbReference type="eggNOG" id="COG2033">
    <property type="taxonomic scope" value="Bacteria"/>
</dbReference>
<dbReference type="Gene3D" id="2.60.40.730">
    <property type="entry name" value="SOR catalytic domain"/>
    <property type="match status" value="1"/>
</dbReference>
<dbReference type="SUPFAM" id="SSF49367">
    <property type="entry name" value="Superoxide reductase-like"/>
    <property type="match status" value="1"/>
</dbReference>
<keyword evidence="9" id="KW-1185">Reference proteome</keyword>
<feature type="chain" id="PRO_5002959935" description="Desulfoferrodoxin ferrous iron-binding domain-containing protein" evidence="6">
    <location>
        <begin position="26"/>
        <end position="137"/>
    </location>
</feature>
<sequence length="137" mass="15150">MNSRRKFMAMSAAATAAILMPVTNAAAKKRGGYPSNIIYTQKDPGVWSKKAATHLPQVEVKNGKAIIRTLHPMTEKHYIVRHTLVDDKGNVVGAKTFANTDEKAVSRFELPADSKGKKFFATSFCNKHDFWVSPVTL</sequence>
<evidence type="ECO:0000313" key="9">
    <source>
        <dbReference type="Proteomes" id="UP000002601"/>
    </source>
</evidence>
<protein>
    <recommendedName>
        <fullName evidence="7">Desulfoferrodoxin ferrous iron-binding domain-containing protein</fullName>
    </recommendedName>
</protein>
<keyword evidence="3" id="KW-0479">Metal-binding</keyword>
<evidence type="ECO:0000313" key="8">
    <source>
        <dbReference type="EMBL" id="ACS80732.1"/>
    </source>
</evidence>
<reference evidence="8 9" key="1">
    <citation type="submission" date="2009-06" db="EMBL/GenBank/DDBJ databases">
        <title>Complete sequence of Desulfovibrio salexigens DSM 2638.</title>
        <authorList>
            <consortium name="US DOE Joint Genome Institute"/>
            <person name="Lucas S."/>
            <person name="Copeland A."/>
            <person name="Lapidus A."/>
            <person name="Glavina del Rio T."/>
            <person name="Tice H."/>
            <person name="Bruce D."/>
            <person name="Goodwin L."/>
            <person name="Pitluck S."/>
            <person name="Munk A.C."/>
            <person name="Brettin T."/>
            <person name="Detter J.C."/>
            <person name="Han C."/>
            <person name="Tapia R."/>
            <person name="Larimer F."/>
            <person name="Land M."/>
            <person name="Hauser L."/>
            <person name="Kyrpides N."/>
            <person name="Anderson I."/>
            <person name="Wall J.D."/>
            <person name="Arkin A.P."/>
            <person name="Dehal P."/>
            <person name="Chivian D."/>
            <person name="Giles B."/>
            <person name="Hazen T.C."/>
        </authorList>
    </citation>
    <scope>NUCLEOTIDE SEQUENCE [LARGE SCALE GENOMIC DNA]</scope>
    <source>
        <strain evidence="9">ATCC 14822 / DSM 2638 / NCIMB 8403 / VKM B-1763</strain>
    </source>
</reference>
<dbReference type="EMBL" id="CP001649">
    <property type="protein sequence ID" value="ACS80732.1"/>
    <property type="molecule type" value="Genomic_DNA"/>
</dbReference>
<dbReference type="InterPro" id="IPR002742">
    <property type="entry name" value="Desulfoferrodoxin_Fe-bd_dom"/>
</dbReference>
<dbReference type="GO" id="GO:0016491">
    <property type="term" value="F:oxidoreductase activity"/>
    <property type="evidence" value="ECO:0007669"/>
    <property type="project" value="UniProtKB-KW"/>
</dbReference>
<evidence type="ECO:0000256" key="6">
    <source>
        <dbReference type="SAM" id="SignalP"/>
    </source>
</evidence>
<evidence type="ECO:0000256" key="1">
    <source>
        <dbReference type="ARBA" id="ARBA00004418"/>
    </source>
</evidence>
<dbReference type="RefSeq" id="WP_015852548.1">
    <property type="nucleotide sequence ID" value="NC_012881.1"/>
</dbReference>
<dbReference type="InterPro" id="IPR019546">
    <property type="entry name" value="TAT_signal_bac_arc"/>
</dbReference>
<dbReference type="PROSITE" id="PS51318">
    <property type="entry name" value="TAT"/>
    <property type="match status" value="1"/>
</dbReference>
<dbReference type="GO" id="GO:0005506">
    <property type="term" value="F:iron ion binding"/>
    <property type="evidence" value="ECO:0007669"/>
    <property type="project" value="InterPro"/>
</dbReference>
<dbReference type="Proteomes" id="UP000002601">
    <property type="component" value="Chromosome"/>
</dbReference>
<feature type="domain" description="Desulfoferrodoxin ferrous iron-binding" evidence="7">
    <location>
        <begin position="50"/>
        <end position="132"/>
    </location>
</feature>
<dbReference type="KEGG" id="dsa:Desal_2678"/>
<evidence type="ECO:0000256" key="3">
    <source>
        <dbReference type="ARBA" id="ARBA00022723"/>
    </source>
</evidence>
<evidence type="ECO:0000256" key="2">
    <source>
        <dbReference type="ARBA" id="ARBA00011771"/>
    </source>
</evidence>
<gene>
    <name evidence="8" type="ordered locus">Desal_2678</name>
</gene>
<evidence type="ECO:0000256" key="4">
    <source>
        <dbReference type="ARBA" id="ARBA00023002"/>
    </source>
</evidence>
<keyword evidence="5" id="KW-0408">Iron</keyword>
<comment type="subcellular location">
    <subcellularLocation>
        <location evidence="1">Periplasm</location>
    </subcellularLocation>
</comment>
<dbReference type="GO" id="GO:0051536">
    <property type="term" value="F:iron-sulfur cluster binding"/>
    <property type="evidence" value="ECO:0007669"/>
    <property type="project" value="UniProtKB-KW"/>
</dbReference>
<keyword evidence="5" id="KW-0411">Iron-sulfur</keyword>
<dbReference type="AlphaFoldDB" id="C6BYX5"/>
<dbReference type="NCBIfam" id="TIGR01409">
    <property type="entry name" value="TAT_signal_seq"/>
    <property type="match status" value="1"/>
</dbReference>
<evidence type="ECO:0000256" key="5">
    <source>
        <dbReference type="ARBA" id="ARBA00023014"/>
    </source>
</evidence>
<name>C6BYX5_MARSD</name>
<proteinExistence type="predicted"/>
<keyword evidence="4" id="KW-0560">Oxidoreductase</keyword>
<dbReference type="OrthoDB" id="5464974at2"/>